<feature type="transmembrane region" description="Helical" evidence="2">
    <location>
        <begin position="190"/>
        <end position="208"/>
    </location>
</feature>
<feature type="transmembrane region" description="Helical" evidence="2">
    <location>
        <begin position="262"/>
        <end position="290"/>
    </location>
</feature>
<feature type="transmembrane region" description="Helical" evidence="2">
    <location>
        <begin position="220"/>
        <end position="241"/>
    </location>
</feature>
<feature type="transmembrane region" description="Helical" evidence="2">
    <location>
        <begin position="70"/>
        <end position="92"/>
    </location>
</feature>
<sequence>MSQQDPLQTRAESSTDQTPPFPVAVAASAYRGTEEAVGRGYRGLLALIAPLLAAYGYYTDSERNAATRALLLAMGLPLVDGVFPALVLGGALDTVPGLLVVGGTIFGGPWMLTIIFEEMAGDDRRTRLLRVLKVAALVVPAAGLEAVAAPTLASLLDMSVFHVFSALIVLTVGASIANDVLAAKLVAPKYLLAAGLVASVAARLLEPAPITLTVIVEPFVVAQAMGAAGIATTLALVGAFVGPRVDDHLDRDAFRTGAGIALALVPLSIAGVLPSLSSLAVFALALAFAIDTGDDT</sequence>
<feature type="transmembrane region" description="Helical" evidence="2">
    <location>
        <begin position="160"/>
        <end position="178"/>
    </location>
</feature>
<evidence type="ECO:0000313" key="4">
    <source>
        <dbReference type="Proteomes" id="UP001596395"/>
    </source>
</evidence>
<keyword evidence="4" id="KW-1185">Reference proteome</keyword>
<dbReference type="InterPro" id="IPR043812">
    <property type="entry name" value="DUF5794"/>
</dbReference>
<keyword evidence="2" id="KW-0812">Transmembrane</keyword>
<reference evidence="3 4" key="1">
    <citation type="journal article" date="2019" name="Int. J. Syst. Evol. Microbiol.">
        <title>The Global Catalogue of Microorganisms (GCM) 10K type strain sequencing project: providing services to taxonomists for standard genome sequencing and annotation.</title>
        <authorList>
            <consortium name="The Broad Institute Genomics Platform"/>
            <consortium name="The Broad Institute Genome Sequencing Center for Infectious Disease"/>
            <person name="Wu L."/>
            <person name="Ma J."/>
        </authorList>
    </citation>
    <scope>NUCLEOTIDE SEQUENCE [LARGE SCALE GENOMIC DNA]</scope>
    <source>
        <strain evidence="3 4">GX26</strain>
    </source>
</reference>
<feature type="transmembrane region" description="Helical" evidence="2">
    <location>
        <begin position="40"/>
        <end position="58"/>
    </location>
</feature>
<gene>
    <name evidence="3" type="ORF">ACFQGB_18255</name>
</gene>
<keyword evidence="2" id="KW-1133">Transmembrane helix</keyword>
<dbReference type="RefSeq" id="WP_336351757.1">
    <property type="nucleotide sequence ID" value="NZ_JAZAQL010000004.1"/>
</dbReference>
<dbReference type="EMBL" id="JBHSXN010000004">
    <property type="protein sequence ID" value="MFC6954814.1"/>
    <property type="molecule type" value="Genomic_DNA"/>
</dbReference>
<organism evidence="3 4">
    <name type="scientific">Halorubellus litoreus</name>
    <dbReference type="NCBI Taxonomy" id="755308"/>
    <lineage>
        <taxon>Archaea</taxon>
        <taxon>Methanobacteriati</taxon>
        <taxon>Methanobacteriota</taxon>
        <taxon>Stenosarchaea group</taxon>
        <taxon>Halobacteria</taxon>
        <taxon>Halobacteriales</taxon>
        <taxon>Halorubellaceae</taxon>
        <taxon>Halorubellus</taxon>
    </lineage>
</organism>
<name>A0ABD5VHE2_9EURY</name>
<proteinExistence type="predicted"/>
<feature type="region of interest" description="Disordered" evidence="1">
    <location>
        <begin position="1"/>
        <end position="20"/>
    </location>
</feature>
<protein>
    <submittedName>
        <fullName evidence="3">DUF5794 domain-containing protein</fullName>
    </submittedName>
</protein>
<dbReference type="Proteomes" id="UP001596395">
    <property type="component" value="Unassembled WGS sequence"/>
</dbReference>
<feature type="transmembrane region" description="Helical" evidence="2">
    <location>
        <begin position="128"/>
        <end position="148"/>
    </location>
</feature>
<evidence type="ECO:0000256" key="1">
    <source>
        <dbReference type="SAM" id="MobiDB-lite"/>
    </source>
</evidence>
<dbReference type="AlphaFoldDB" id="A0ABD5VHE2"/>
<evidence type="ECO:0000313" key="3">
    <source>
        <dbReference type="EMBL" id="MFC6954814.1"/>
    </source>
</evidence>
<comment type="caution">
    <text evidence="3">The sequence shown here is derived from an EMBL/GenBank/DDBJ whole genome shotgun (WGS) entry which is preliminary data.</text>
</comment>
<keyword evidence="2" id="KW-0472">Membrane</keyword>
<feature type="transmembrane region" description="Helical" evidence="2">
    <location>
        <begin position="98"/>
        <end position="116"/>
    </location>
</feature>
<evidence type="ECO:0000256" key="2">
    <source>
        <dbReference type="SAM" id="Phobius"/>
    </source>
</evidence>
<accession>A0ABD5VHE2</accession>
<feature type="compositionally biased region" description="Polar residues" evidence="1">
    <location>
        <begin position="1"/>
        <end position="18"/>
    </location>
</feature>
<dbReference type="Pfam" id="PF19107">
    <property type="entry name" value="DUF5794"/>
    <property type="match status" value="1"/>
</dbReference>